<gene>
    <name evidence="5" type="ORF">KIN20_011718</name>
</gene>
<keyword evidence="6" id="KW-1185">Reference proteome</keyword>
<evidence type="ECO:0000256" key="1">
    <source>
        <dbReference type="ARBA" id="ARBA00000829"/>
    </source>
</evidence>
<comment type="catalytic activity">
    <reaction evidence="1">
        <text>Hydrolysis of terminal, non-reducing beta-D-mannose residues in beta-D-mannosides.</text>
        <dbReference type="EC" id="3.2.1.25"/>
    </reaction>
</comment>
<dbReference type="SUPFAM" id="SSF49303">
    <property type="entry name" value="beta-Galactosidase/glucuronidase domain"/>
    <property type="match status" value="1"/>
</dbReference>
<evidence type="ECO:0000256" key="4">
    <source>
        <dbReference type="ARBA" id="ARBA00023295"/>
    </source>
</evidence>
<dbReference type="InterPro" id="IPR013783">
    <property type="entry name" value="Ig-like_fold"/>
</dbReference>
<dbReference type="Gene3D" id="2.60.40.10">
    <property type="entry name" value="Immunoglobulins"/>
    <property type="match status" value="1"/>
</dbReference>
<reference evidence="5" key="1">
    <citation type="submission" date="2021-06" db="EMBL/GenBank/DDBJ databases">
        <title>Parelaphostrongylus tenuis whole genome reference sequence.</title>
        <authorList>
            <person name="Garwood T.J."/>
            <person name="Larsen P.A."/>
            <person name="Fountain-Jones N.M."/>
            <person name="Garbe J.R."/>
            <person name="Macchietto M.G."/>
            <person name="Kania S.A."/>
            <person name="Gerhold R.W."/>
            <person name="Richards J.E."/>
            <person name="Wolf T.M."/>
        </authorList>
    </citation>
    <scope>NUCLEOTIDE SEQUENCE</scope>
    <source>
        <strain evidence="5">MNPRO001-30</strain>
        <tissue evidence="5">Meninges</tissue>
    </source>
</reference>
<name>A0AAD5MDA8_PARTN</name>
<dbReference type="InterPro" id="IPR050887">
    <property type="entry name" value="Beta-mannosidase_GH2"/>
</dbReference>
<dbReference type="PANTHER" id="PTHR43730">
    <property type="entry name" value="BETA-MANNOSIDASE"/>
    <property type="match status" value="1"/>
</dbReference>
<dbReference type="AlphaFoldDB" id="A0AAD5MDA8"/>
<evidence type="ECO:0000313" key="6">
    <source>
        <dbReference type="Proteomes" id="UP001196413"/>
    </source>
</evidence>
<keyword evidence="3" id="KW-0378">Hydrolase</keyword>
<sequence length="510" mass="59297">MTLKFEVKIAREKVKLWWPNGEGSQKLYNITVKNGENEITRHIGFRHVELVQNYVDVGQPSKGRHFYVKINDRPIFLKGSNWIPVSMFLSVNNTRRVRFLLDSAVETGMNTLRVWGGGVYESDEFYDNADSKGILLWQDLMFACALYPTDNDFTENVRTEVNQQIWRIKRHSSVLLWAGNNENEVAIRSHWWKVKNYNESAQVKDYVYLYSEIIKPLVGAADPSRPFLMSSPSNGVRTEEEGGVSSNPGDQLFGDIHFYNEYVNLWKDSSYLTPRCATEFGVQSLPFASTMLSYINVSEWFYSSQQHIHRQHHPGGLLTNLLMVFSHFPIPFQCPQSFAHLHRCEYINSPLFINRFAYFSQAHQAITYKVQTEHYRRYRNRLLPSRLGNTMCALYWQLNDVWAAPTWSSIDFNLNWKMVQYEARRFMAPVIVAIYASGVNDIGISIVNDFPKKIIGAKLQIDMLAWTNGFEPVYRDNKTVNIDSLSADEVIFYEFFIGPLWIGEQVRRIF</sequence>
<comment type="caution">
    <text evidence="5">The sequence shown here is derived from an EMBL/GenBank/DDBJ whole genome shotgun (WGS) entry which is preliminary data.</text>
</comment>
<dbReference type="GO" id="GO:0004567">
    <property type="term" value="F:beta-mannosidase activity"/>
    <property type="evidence" value="ECO:0007669"/>
    <property type="project" value="UniProtKB-EC"/>
</dbReference>
<dbReference type="SUPFAM" id="SSF51445">
    <property type="entry name" value="(Trans)glycosidases"/>
    <property type="match status" value="1"/>
</dbReference>
<dbReference type="PANTHER" id="PTHR43730:SF1">
    <property type="entry name" value="BETA-MANNOSIDASE"/>
    <property type="match status" value="1"/>
</dbReference>
<dbReference type="Proteomes" id="UP001196413">
    <property type="component" value="Unassembled WGS sequence"/>
</dbReference>
<dbReference type="EC" id="3.2.1.25" evidence="2"/>
<dbReference type="InterPro" id="IPR017853">
    <property type="entry name" value="GH"/>
</dbReference>
<evidence type="ECO:0000313" key="5">
    <source>
        <dbReference type="EMBL" id="KAJ1354713.1"/>
    </source>
</evidence>
<accession>A0AAD5MDA8</accession>
<organism evidence="5 6">
    <name type="scientific">Parelaphostrongylus tenuis</name>
    <name type="common">Meningeal worm</name>
    <dbReference type="NCBI Taxonomy" id="148309"/>
    <lineage>
        <taxon>Eukaryota</taxon>
        <taxon>Metazoa</taxon>
        <taxon>Ecdysozoa</taxon>
        <taxon>Nematoda</taxon>
        <taxon>Chromadorea</taxon>
        <taxon>Rhabditida</taxon>
        <taxon>Rhabditina</taxon>
        <taxon>Rhabditomorpha</taxon>
        <taxon>Strongyloidea</taxon>
        <taxon>Metastrongylidae</taxon>
        <taxon>Parelaphostrongylus</taxon>
    </lineage>
</organism>
<dbReference type="Gene3D" id="3.20.20.80">
    <property type="entry name" value="Glycosidases"/>
    <property type="match status" value="1"/>
</dbReference>
<keyword evidence="4" id="KW-0326">Glycosidase</keyword>
<dbReference type="EMBL" id="JAHQIW010002164">
    <property type="protein sequence ID" value="KAJ1354713.1"/>
    <property type="molecule type" value="Genomic_DNA"/>
</dbReference>
<protein>
    <recommendedName>
        <fullName evidence="2">beta-mannosidase</fullName>
        <ecNumber evidence="2">3.2.1.25</ecNumber>
    </recommendedName>
</protein>
<proteinExistence type="predicted"/>
<dbReference type="InterPro" id="IPR036156">
    <property type="entry name" value="Beta-gal/glucu_dom_sf"/>
</dbReference>
<dbReference type="FunFam" id="3.20.20.80:FF:000050">
    <property type="entry name" value="Beta-mannosidase B"/>
    <property type="match status" value="1"/>
</dbReference>
<evidence type="ECO:0000256" key="3">
    <source>
        <dbReference type="ARBA" id="ARBA00022801"/>
    </source>
</evidence>
<evidence type="ECO:0000256" key="2">
    <source>
        <dbReference type="ARBA" id="ARBA00012754"/>
    </source>
</evidence>
<dbReference type="GO" id="GO:0006516">
    <property type="term" value="P:glycoprotein catabolic process"/>
    <property type="evidence" value="ECO:0007669"/>
    <property type="project" value="TreeGrafter"/>
</dbReference>